<feature type="transmembrane region" description="Helical" evidence="1">
    <location>
        <begin position="247"/>
        <end position="267"/>
    </location>
</feature>
<evidence type="ECO:0000313" key="3">
    <source>
        <dbReference type="Proteomes" id="UP000188276"/>
    </source>
</evidence>
<feature type="transmembrane region" description="Helical" evidence="1">
    <location>
        <begin position="195"/>
        <end position="215"/>
    </location>
</feature>
<keyword evidence="1" id="KW-1133">Transmembrane helix</keyword>
<organism evidence="2 3">
    <name type="scientific">Vibrio ruber (strain DSM 16370 / JCM 11486 / BCRC 17186 / CECT 7878 / LMG 23124 / VR1)</name>
    <dbReference type="NCBI Taxonomy" id="1123498"/>
    <lineage>
        <taxon>Bacteria</taxon>
        <taxon>Pseudomonadati</taxon>
        <taxon>Pseudomonadota</taxon>
        <taxon>Gammaproteobacteria</taxon>
        <taxon>Vibrionales</taxon>
        <taxon>Vibrionaceae</taxon>
        <taxon>Vibrio</taxon>
    </lineage>
</organism>
<keyword evidence="3" id="KW-1185">Reference proteome</keyword>
<keyword evidence="1" id="KW-0812">Transmembrane</keyword>
<evidence type="ECO:0000256" key="1">
    <source>
        <dbReference type="SAM" id="Phobius"/>
    </source>
</evidence>
<gene>
    <name evidence="2" type="ORF">VR7878_01327</name>
</gene>
<feature type="transmembrane region" description="Helical" evidence="1">
    <location>
        <begin position="141"/>
        <end position="166"/>
    </location>
</feature>
<proteinExistence type="predicted"/>
<keyword evidence="1" id="KW-0472">Membrane</keyword>
<dbReference type="EMBL" id="FULE01000017">
    <property type="protein sequence ID" value="SJN55575.1"/>
    <property type="molecule type" value="Genomic_DNA"/>
</dbReference>
<protein>
    <submittedName>
        <fullName evidence="2">Uncharacterized protein</fullName>
    </submittedName>
</protein>
<name>A0A1R4LGB4_VIBR1</name>
<evidence type="ECO:0000313" key="2">
    <source>
        <dbReference type="EMBL" id="SJN55575.1"/>
    </source>
</evidence>
<sequence>MKQTRNLEIEEKVFEIADLKRFSEIFDKQKQLAEKSDHHYQLEYSISFEDKTSFDSDSSSIFDESSIIDTKRPLDVRFGFYNYTLGRRIDLRLTHGMSSYGNNLTVSGQESAWVNDQFMILKERIDAVKPQGTWFSKHPLVLINIVALGIGSLVMLIIGALVNLMLPETPLTQSLSPEAVEKLKGIVEHLSSYSAAFYIFGWFCRWFLGYMWGAYEISKWFLKAWPSIELDFGAEHLKKEKKIRARLAALISLVVIPLLVTIGLDLIKNHL</sequence>
<dbReference type="Proteomes" id="UP000188276">
    <property type="component" value="Unassembled WGS sequence"/>
</dbReference>
<accession>A0A1R4LGB4</accession>
<dbReference type="OrthoDB" id="9973710at2"/>
<dbReference type="RefSeq" id="WP_077334604.1">
    <property type="nucleotide sequence ID" value="NZ_FULE01000017.1"/>
</dbReference>
<reference evidence="3" key="1">
    <citation type="submission" date="2017-02" db="EMBL/GenBank/DDBJ databases">
        <authorList>
            <person name="Rodrigo-Torres L."/>
            <person name="Arahal R.D."/>
            <person name="Lucena T."/>
        </authorList>
    </citation>
    <scope>NUCLEOTIDE SEQUENCE [LARGE SCALE GENOMIC DNA]</scope>
    <source>
        <strain evidence="3">CECT 7878</strain>
    </source>
</reference>
<dbReference type="STRING" id="1123498.VR7878_01327"/>
<dbReference type="AlphaFoldDB" id="A0A1R4LGB4"/>